<proteinExistence type="predicted"/>
<organism evidence="1 2">
    <name type="scientific">Cetraspora pellucida</name>
    <dbReference type="NCBI Taxonomy" id="1433469"/>
    <lineage>
        <taxon>Eukaryota</taxon>
        <taxon>Fungi</taxon>
        <taxon>Fungi incertae sedis</taxon>
        <taxon>Mucoromycota</taxon>
        <taxon>Glomeromycotina</taxon>
        <taxon>Glomeromycetes</taxon>
        <taxon>Diversisporales</taxon>
        <taxon>Gigasporaceae</taxon>
        <taxon>Cetraspora</taxon>
    </lineage>
</organism>
<gene>
    <name evidence="1" type="ORF">SPELUC_LOCUS2808</name>
</gene>
<sequence length="720" mass="82393">MRESESLRLDTLPTEVIVAICQYLSIFSKYQLCRVCLRFQLIIYNNSEFWQHLDLSQFGENLTNQHLFTILRTRWKSNVQNRWLDISGCRLISSSALEKLAETHYSFQGIHLNVEPRFDIWETACKYDEWIKSQFYRKCPTFTKIGRPGLYRLWPTTAKSSAQQWQISNKSIQIIIQGSFQTLKHLSLGNQSLSRETATNIASCKNLTQLDLSGTNLDNVSLQDILSHTNQLVSLKLLDLELSNMTLIMISLLKNLHQLHFSVLNKGIISAKTIAEMLKCLRKLDDFRMNQIMIGDVDRVITEGLAWVVCDGPVEDDTKMIHQYDSNGDKSVQQDRASIRYLDLSPKLDIYPRCRERSMQIEHYISISNSSLQSLVVNHPFLVSFRLVNPYAINAEGIDALLSVLNCLEIFELRWRRTEVDQIHKLTPKFCPKLREIILHGVDIADFDVWFGEHKDLEIDQCENETLLEGYSRMMFKNLEILDLIQKQGLFCPRLPRRLTGMFSKRIFSTLRLGSTFANRFFSAQHTTRAPSLIQFSPILVSTSKNFFNNRAIHSGSTLNNVAPTAYEVDKDYWSLKTTIDDIRAKYGLGGGSRIKDPNLDQNSDLDLEIDLTVADIRKIGKIQQLLEKAAQDLSLLVSASPPEIFSDPNSIKDDDVAVKANVKKVVWLAEDDDISGNAEEAIKSFKENRVSGNVILNAYTLEDGKDENPPVGFRQDLYQ</sequence>
<comment type="caution">
    <text evidence="1">The sequence shown here is derived from an EMBL/GenBank/DDBJ whole genome shotgun (WGS) entry which is preliminary data.</text>
</comment>
<dbReference type="EMBL" id="CAJVPW010001988">
    <property type="protein sequence ID" value="CAG8496587.1"/>
    <property type="molecule type" value="Genomic_DNA"/>
</dbReference>
<keyword evidence="2" id="KW-1185">Reference proteome</keyword>
<name>A0ACA9KYS1_9GLOM</name>
<dbReference type="Proteomes" id="UP000789366">
    <property type="component" value="Unassembled WGS sequence"/>
</dbReference>
<accession>A0ACA9KYS1</accession>
<reference evidence="1" key="1">
    <citation type="submission" date="2021-06" db="EMBL/GenBank/DDBJ databases">
        <authorList>
            <person name="Kallberg Y."/>
            <person name="Tangrot J."/>
            <person name="Rosling A."/>
        </authorList>
    </citation>
    <scope>NUCLEOTIDE SEQUENCE</scope>
    <source>
        <strain evidence="1">28 12/20/2015</strain>
    </source>
</reference>
<protein>
    <submittedName>
        <fullName evidence="1">1702_t:CDS:1</fullName>
    </submittedName>
</protein>
<evidence type="ECO:0000313" key="1">
    <source>
        <dbReference type="EMBL" id="CAG8496587.1"/>
    </source>
</evidence>
<evidence type="ECO:0000313" key="2">
    <source>
        <dbReference type="Proteomes" id="UP000789366"/>
    </source>
</evidence>